<sequence length="832" mass="94124">MESLSLQVVTAAKLPILNPNEFELWKMRIEHYFLMTDYSLWKARGTLLMALPDKHQLKFNTHKDANSLMDAIEKRLQKLISQLEILGESLSQEDINLKFVTSLPTKWRTHTLIWRNKADLEDQSLDDLFNNLKIYKAEVKSSSSTSPTTQNIAFVSSQNTDSSNEPDSAVTSVSAASTKVSVSALPNVDNLSDAGLICLRWNATTVTREGILQGSVGTSQEKGIMLFLLLIQELLCPLSLIWFFFDAPTANETDPIVLNVEPSTTKPNKDLSHSNRPSAPIIKVWVSDSEDESEGEPMPTQEAPSFVQTSKHVKTPRPSVKPVMHPTLAVNLRKDIPKSRGHRHSWNRKACFVCKSLTHLIKDCDYYEKKIVQKPNISYLSDFEEINRGYVAFGRNPKGGKIIGKVSYRCDKKNNVLFICTECIILSSDFKLPDENHVLLRVLRENNIYNVDLKNIVPSGDLTCLFAKATLDVSNLWHRRLGHINFKIMNKLVEGTVGKEAKSVQQYVLLPLWSSSSKDHQNINVVAFEVKEPESAIHVSPSSCDKTKKHDDKTKRKAKGKIPVELFTRVRDLSDEFEEFFDNRSNGVNAASTLVSAVEPNFTNSINTFNDVGPSNIAVSLTFEIGGKSLFVDPSQYPGDLDMPTLKDINYSDDEEDVGAEEEGIDSEEVFAPVARIKAIRTIEEEVYVCQPPRFEDPDYPDKENGFQRRKIDQTLFIKKQKGDILLVQVYVDDIFFGSTNKDLCKAFEKLMKDKFQMSSMGELTFFLGLHVKKKQDGIFISQDKYVVKRIFRYLKGKPHLGLWYPKDTPFNLVAYSDSVYARASLDRKSTT</sequence>
<keyword evidence="1" id="KW-0175">Coiled coil</keyword>
<dbReference type="AlphaFoldDB" id="A0A6L2N679"/>
<protein>
    <submittedName>
        <fullName evidence="5">Putative ribonuclease H-like domain-containing protein</fullName>
    </submittedName>
</protein>
<proteinExistence type="predicted"/>
<dbReference type="Pfam" id="PF13976">
    <property type="entry name" value="gag_pre-integrs"/>
    <property type="match status" value="1"/>
</dbReference>
<feature type="region of interest" description="Disordered" evidence="2">
    <location>
        <begin position="290"/>
        <end position="320"/>
    </location>
</feature>
<dbReference type="InterPro" id="IPR013103">
    <property type="entry name" value="RVT_2"/>
</dbReference>
<gene>
    <name evidence="5" type="ORF">Tci_053608</name>
</gene>
<name>A0A6L2N679_TANCI</name>
<evidence type="ECO:0000259" key="4">
    <source>
        <dbReference type="Pfam" id="PF13976"/>
    </source>
</evidence>
<feature type="coiled-coil region" evidence="1">
    <location>
        <begin position="62"/>
        <end position="89"/>
    </location>
</feature>
<dbReference type="EMBL" id="BKCJ010008323">
    <property type="protein sequence ID" value="GEU81630.1"/>
    <property type="molecule type" value="Genomic_DNA"/>
</dbReference>
<comment type="caution">
    <text evidence="5">The sequence shown here is derived from an EMBL/GenBank/DDBJ whole genome shotgun (WGS) entry which is preliminary data.</text>
</comment>
<organism evidence="5">
    <name type="scientific">Tanacetum cinerariifolium</name>
    <name type="common">Dalmatian daisy</name>
    <name type="synonym">Chrysanthemum cinerariifolium</name>
    <dbReference type="NCBI Taxonomy" id="118510"/>
    <lineage>
        <taxon>Eukaryota</taxon>
        <taxon>Viridiplantae</taxon>
        <taxon>Streptophyta</taxon>
        <taxon>Embryophyta</taxon>
        <taxon>Tracheophyta</taxon>
        <taxon>Spermatophyta</taxon>
        <taxon>Magnoliopsida</taxon>
        <taxon>eudicotyledons</taxon>
        <taxon>Gunneridae</taxon>
        <taxon>Pentapetalae</taxon>
        <taxon>asterids</taxon>
        <taxon>campanulids</taxon>
        <taxon>Asterales</taxon>
        <taxon>Asteraceae</taxon>
        <taxon>Asteroideae</taxon>
        <taxon>Anthemideae</taxon>
        <taxon>Anthemidinae</taxon>
        <taxon>Tanacetum</taxon>
    </lineage>
</organism>
<dbReference type="InterPro" id="IPR025724">
    <property type="entry name" value="GAG-pre-integrase_dom"/>
</dbReference>
<evidence type="ECO:0000256" key="1">
    <source>
        <dbReference type="SAM" id="Coils"/>
    </source>
</evidence>
<dbReference type="Pfam" id="PF07727">
    <property type="entry name" value="RVT_2"/>
    <property type="match status" value="1"/>
</dbReference>
<evidence type="ECO:0000313" key="5">
    <source>
        <dbReference type="EMBL" id="GEU81630.1"/>
    </source>
</evidence>
<evidence type="ECO:0000259" key="3">
    <source>
        <dbReference type="Pfam" id="PF07727"/>
    </source>
</evidence>
<feature type="domain" description="Reverse transcriptase Ty1/copia-type" evidence="3">
    <location>
        <begin position="703"/>
        <end position="789"/>
    </location>
</feature>
<evidence type="ECO:0000256" key="2">
    <source>
        <dbReference type="SAM" id="MobiDB-lite"/>
    </source>
</evidence>
<feature type="domain" description="GAG-pre-integrase" evidence="4">
    <location>
        <begin position="449"/>
        <end position="494"/>
    </location>
</feature>
<accession>A0A6L2N679</accession>
<reference evidence="5" key="1">
    <citation type="journal article" date="2019" name="Sci. Rep.">
        <title>Draft genome of Tanacetum cinerariifolium, the natural source of mosquito coil.</title>
        <authorList>
            <person name="Yamashiro T."/>
            <person name="Shiraishi A."/>
            <person name="Satake H."/>
            <person name="Nakayama K."/>
        </authorList>
    </citation>
    <scope>NUCLEOTIDE SEQUENCE</scope>
</reference>